<reference evidence="1 2" key="1">
    <citation type="submission" date="2015-07" db="EMBL/GenBank/DDBJ databases">
        <title>Comparative genomics of the Sigatoka disease complex on banana suggests a link between parallel evolutionary changes in Pseudocercospora fijiensis and Pseudocercospora eumusae and increased virulence on the banana host.</title>
        <authorList>
            <person name="Chang T.-C."/>
            <person name="Salvucci A."/>
            <person name="Crous P.W."/>
            <person name="Stergiopoulos I."/>
        </authorList>
    </citation>
    <scope>NUCLEOTIDE SEQUENCE [LARGE SCALE GENOMIC DNA]</scope>
    <source>
        <strain evidence="1 2">CBS 116634</strain>
    </source>
</reference>
<name>A0A139I836_9PEZI</name>
<evidence type="ECO:0000313" key="2">
    <source>
        <dbReference type="Proteomes" id="UP000073492"/>
    </source>
</evidence>
<evidence type="ECO:0008006" key="3">
    <source>
        <dbReference type="Google" id="ProtNLM"/>
    </source>
</evidence>
<keyword evidence="2" id="KW-1185">Reference proteome</keyword>
<comment type="caution">
    <text evidence="1">The sequence shown here is derived from an EMBL/GenBank/DDBJ whole genome shotgun (WGS) entry which is preliminary data.</text>
</comment>
<organism evidence="1 2">
    <name type="scientific">Pseudocercospora musae</name>
    <dbReference type="NCBI Taxonomy" id="113226"/>
    <lineage>
        <taxon>Eukaryota</taxon>
        <taxon>Fungi</taxon>
        <taxon>Dikarya</taxon>
        <taxon>Ascomycota</taxon>
        <taxon>Pezizomycotina</taxon>
        <taxon>Dothideomycetes</taxon>
        <taxon>Dothideomycetidae</taxon>
        <taxon>Mycosphaerellales</taxon>
        <taxon>Mycosphaerellaceae</taxon>
        <taxon>Pseudocercospora</taxon>
    </lineage>
</organism>
<proteinExistence type="predicted"/>
<dbReference type="Proteomes" id="UP000073492">
    <property type="component" value="Unassembled WGS sequence"/>
</dbReference>
<gene>
    <name evidence="1" type="ORF">AC579_9858</name>
</gene>
<protein>
    <recommendedName>
        <fullName evidence="3">BTB domain-containing protein</fullName>
    </recommendedName>
</protein>
<dbReference type="STRING" id="113226.A0A139I836"/>
<sequence>MQFSTISFAIATHIYVRLGGCADTVCTPLSVHETVPFNMAGSIETIDPSGDIILAVGTNEAQKKLRVSSERLSNSSPVFKALLRPQYNEGSKIRTSKKPVELALPDGLETASISFDLYGIPVVAAYLLKEPNGFK</sequence>
<dbReference type="EMBL" id="LFZO01000234">
    <property type="protein sequence ID" value="KXT10900.1"/>
    <property type="molecule type" value="Genomic_DNA"/>
</dbReference>
<evidence type="ECO:0000313" key="1">
    <source>
        <dbReference type="EMBL" id="KXT10900.1"/>
    </source>
</evidence>
<dbReference type="AlphaFoldDB" id="A0A139I836"/>
<accession>A0A139I836</accession>
<dbReference type="OrthoDB" id="3650604at2759"/>